<dbReference type="GO" id="GO:0005829">
    <property type="term" value="C:cytosol"/>
    <property type="evidence" value="ECO:0007669"/>
    <property type="project" value="TreeGrafter"/>
</dbReference>
<protein>
    <recommendedName>
        <fullName evidence="1">UPF0246 protein IV41_GL000996</fullName>
    </recommendedName>
</protein>
<dbReference type="STRING" id="1203076.GCA_000312405_01693"/>
<proteinExistence type="inferred from homology"/>
<dbReference type="NCBIfam" id="NF002543">
    <property type="entry name" value="PRK02101.1-4"/>
    <property type="match status" value="1"/>
</dbReference>
<gene>
    <name evidence="2" type="ORF">IV41_GL000996</name>
</gene>
<accession>A0A0R2H1M8</accession>
<comment type="similarity">
    <text evidence="1">Belongs to the UPF0246 family.</text>
</comment>
<dbReference type="GO" id="GO:0033194">
    <property type="term" value="P:response to hydroperoxide"/>
    <property type="evidence" value="ECO:0007669"/>
    <property type="project" value="TreeGrafter"/>
</dbReference>
<dbReference type="PANTHER" id="PTHR30283">
    <property type="entry name" value="PEROXIDE STRESS RESPONSE PROTEIN YAAA"/>
    <property type="match status" value="1"/>
</dbReference>
<organism evidence="2 3">
    <name type="scientific">Limosilactobacillus ingluviei</name>
    <dbReference type="NCBI Taxonomy" id="148604"/>
    <lineage>
        <taxon>Bacteria</taxon>
        <taxon>Bacillati</taxon>
        <taxon>Bacillota</taxon>
        <taxon>Bacilli</taxon>
        <taxon>Lactobacillales</taxon>
        <taxon>Lactobacillaceae</taxon>
        <taxon>Limosilactobacillus</taxon>
    </lineage>
</organism>
<dbReference type="Proteomes" id="UP000051639">
    <property type="component" value="Unassembled WGS sequence"/>
</dbReference>
<dbReference type="AlphaFoldDB" id="A0A0R2H1M8"/>
<dbReference type="Pfam" id="PF03883">
    <property type="entry name" value="H2O2_YaaD"/>
    <property type="match status" value="1"/>
</dbReference>
<reference evidence="2 3" key="1">
    <citation type="journal article" date="2015" name="Genome Announc.">
        <title>Expanding the biotechnology potential of lactobacilli through comparative genomics of 213 strains and associated genera.</title>
        <authorList>
            <person name="Sun Z."/>
            <person name="Harris H.M."/>
            <person name="McCann A."/>
            <person name="Guo C."/>
            <person name="Argimon S."/>
            <person name="Zhang W."/>
            <person name="Yang X."/>
            <person name="Jeffery I.B."/>
            <person name="Cooney J.C."/>
            <person name="Kagawa T.F."/>
            <person name="Liu W."/>
            <person name="Song Y."/>
            <person name="Salvetti E."/>
            <person name="Wrobel A."/>
            <person name="Rasinkangas P."/>
            <person name="Parkhill J."/>
            <person name="Rea M.C."/>
            <person name="O'Sullivan O."/>
            <person name="Ritari J."/>
            <person name="Douillard F.P."/>
            <person name="Paul Ross R."/>
            <person name="Yang R."/>
            <person name="Briner A.E."/>
            <person name="Felis G.E."/>
            <person name="de Vos W.M."/>
            <person name="Barrangou R."/>
            <person name="Klaenhammer T.R."/>
            <person name="Caufield P.W."/>
            <person name="Cui Y."/>
            <person name="Zhang H."/>
            <person name="O'Toole P.W."/>
        </authorList>
    </citation>
    <scope>NUCLEOTIDE SEQUENCE [LARGE SCALE GENOMIC DNA]</scope>
    <source>
        <strain evidence="2 3">DSM 14792</strain>
    </source>
</reference>
<comment type="caution">
    <text evidence="2">The sequence shown here is derived from an EMBL/GenBank/DDBJ whole genome shotgun (WGS) entry which is preliminary data.</text>
</comment>
<dbReference type="InterPro" id="IPR005583">
    <property type="entry name" value="YaaA"/>
</dbReference>
<evidence type="ECO:0000256" key="1">
    <source>
        <dbReference type="HAMAP-Rule" id="MF_00652"/>
    </source>
</evidence>
<dbReference type="PANTHER" id="PTHR30283:SF4">
    <property type="entry name" value="PEROXIDE STRESS RESISTANCE PROTEIN YAAA"/>
    <property type="match status" value="1"/>
</dbReference>
<dbReference type="PATRIC" id="fig|148604.4.peg.1036"/>
<dbReference type="eggNOG" id="COG3022">
    <property type="taxonomic scope" value="Bacteria"/>
</dbReference>
<evidence type="ECO:0000313" key="3">
    <source>
        <dbReference type="Proteomes" id="UP000051639"/>
    </source>
</evidence>
<evidence type="ECO:0000313" key="2">
    <source>
        <dbReference type="EMBL" id="KRN43916.1"/>
    </source>
</evidence>
<sequence>MMQIIISPARQMKSDPDALPYQSLPVFLPQAEVILADLKQRSVAELKAIWQCSDRLVQQNVDRLATMTLTEQLTPALLAFTGLQYQAMGPGVFDDEAWDYVQRHLRILSGFYGVLKPLDGIVPYRLGLSDAAQVAGTANLYQYWGNRLAEEVYREGELVLNLASVEYAKAIKPYLTPARQLVTCLFGEVHAGKFKQKATQAKQARGNMVRYLAEHQVTTLAGVKKFAVAGFQYQPALSTPTKLVFVKA</sequence>
<name>A0A0R2H1M8_9LACO</name>
<dbReference type="EMBL" id="JQBA01000028">
    <property type="protein sequence ID" value="KRN43916.1"/>
    <property type="molecule type" value="Genomic_DNA"/>
</dbReference>
<keyword evidence="3" id="KW-1185">Reference proteome</keyword>
<dbReference type="HAMAP" id="MF_00652">
    <property type="entry name" value="UPF0246"/>
    <property type="match status" value="1"/>
</dbReference>